<proteinExistence type="predicted"/>
<dbReference type="HOGENOM" id="CLU_2558390_0_0_1"/>
<evidence type="ECO:0000313" key="2">
    <source>
        <dbReference type="EMBL" id="EKJ75483.1"/>
    </source>
</evidence>
<sequence>MYVPNGYKYQKRGESGSQGTPPTIHLPSFQQPKWRTEFRPITSQTSLHLKTKTPPEGALLLANDQPPIYLSVQTAGSGVGWP</sequence>
<dbReference type="Proteomes" id="UP000007978">
    <property type="component" value="Chromosome 1"/>
</dbReference>
<dbReference type="GeneID" id="20362985"/>
<accession>K3VNY0</accession>
<reference evidence="2 3" key="1">
    <citation type="journal article" date="2012" name="PLoS Pathog.">
        <title>Comparative pathogenomics reveals horizontally acquired novel virulence genes in fungi infecting cereal hosts.</title>
        <authorList>
            <person name="Gardiner D.M."/>
            <person name="McDonald M.C."/>
            <person name="Covarelli L."/>
            <person name="Solomon P.S."/>
            <person name="Rusu A.G."/>
            <person name="Marshall M."/>
            <person name="Kazan K."/>
            <person name="Chakraborty S."/>
            <person name="McDonald B.A."/>
            <person name="Manners J.M."/>
        </authorList>
    </citation>
    <scope>NUCLEOTIDE SEQUENCE [LARGE SCALE GENOMIC DNA]</scope>
    <source>
        <strain evidence="2 3">CS3096</strain>
    </source>
</reference>
<evidence type="ECO:0000313" key="3">
    <source>
        <dbReference type="Proteomes" id="UP000007978"/>
    </source>
</evidence>
<gene>
    <name evidence="2" type="ORF">FPSE_04367</name>
</gene>
<organism evidence="2 3">
    <name type="scientific">Fusarium pseudograminearum (strain CS3096)</name>
    <name type="common">Wheat and barley crown-rot fungus</name>
    <dbReference type="NCBI Taxonomy" id="1028729"/>
    <lineage>
        <taxon>Eukaryota</taxon>
        <taxon>Fungi</taxon>
        <taxon>Dikarya</taxon>
        <taxon>Ascomycota</taxon>
        <taxon>Pezizomycotina</taxon>
        <taxon>Sordariomycetes</taxon>
        <taxon>Hypocreomycetidae</taxon>
        <taxon>Hypocreales</taxon>
        <taxon>Nectriaceae</taxon>
        <taxon>Fusarium</taxon>
    </lineage>
</organism>
<dbReference type="RefSeq" id="XP_009255760.1">
    <property type="nucleotide sequence ID" value="XM_009257485.1"/>
</dbReference>
<feature type="region of interest" description="Disordered" evidence="1">
    <location>
        <begin position="1"/>
        <end position="28"/>
    </location>
</feature>
<comment type="caution">
    <text evidence="2">The sequence shown here is derived from an EMBL/GenBank/DDBJ whole genome shotgun (WGS) entry which is preliminary data.</text>
</comment>
<evidence type="ECO:0000256" key="1">
    <source>
        <dbReference type="SAM" id="MobiDB-lite"/>
    </source>
</evidence>
<dbReference type="AlphaFoldDB" id="K3VNY0"/>
<protein>
    <submittedName>
        <fullName evidence="2">Uncharacterized protein</fullName>
    </submittedName>
</protein>
<keyword evidence="3" id="KW-1185">Reference proteome</keyword>
<dbReference type="KEGG" id="fpu:FPSE_04367"/>
<dbReference type="EMBL" id="AFNW01000086">
    <property type="protein sequence ID" value="EKJ75483.1"/>
    <property type="molecule type" value="Genomic_DNA"/>
</dbReference>
<name>K3VNY0_FUSPC</name>